<dbReference type="EMBL" id="LR134356">
    <property type="protein sequence ID" value="VEG51070.1"/>
    <property type="molecule type" value="Genomic_DNA"/>
</dbReference>
<feature type="compositionally biased region" description="Basic residues" evidence="1">
    <location>
        <begin position="127"/>
        <end position="136"/>
    </location>
</feature>
<sequence length="136" mass="14452">MDAARVVLGVMDAWKAGIDAGDPAQVAAAFTEDAVFQGLRPYGVGRHAVADYYGSQPAGMTVTYHLLESRLLADDVALGYLTATFSYPDRPPVDLAIGVTLVRLGGEWQVAQYQASAGQPASAGRSRLGHHGHDRR</sequence>
<dbReference type="Pfam" id="PF13474">
    <property type="entry name" value="SnoaL_3"/>
    <property type="match status" value="1"/>
</dbReference>
<reference evidence="3 4" key="1">
    <citation type="submission" date="2018-12" db="EMBL/GenBank/DDBJ databases">
        <authorList>
            <consortium name="Pathogen Informatics"/>
        </authorList>
    </citation>
    <scope>NUCLEOTIDE SEQUENCE [LARGE SCALE GENOMIC DNA]</scope>
    <source>
        <strain evidence="3 4">NCTC10437</strain>
    </source>
</reference>
<keyword evidence="4" id="KW-1185">Reference proteome</keyword>
<evidence type="ECO:0000313" key="4">
    <source>
        <dbReference type="Proteomes" id="UP000279306"/>
    </source>
</evidence>
<proteinExistence type="predicted"/>
<dbReference type="AlphaFoldDB" id="A0A3S4SE07"/>
<feature type="domain" description="SnoaL-like" evidence="2">
    <location>
        <begin position="8"/>
        <end position="117"/>
    </location>
</feature>
<dbReference type="OrthoDB" id="4475408at2"/>
<dbReference type="InterPro" id="IPR032710">
    <property type="entry name" value="NTF2-like_dom_sf"/>
</dbReference>
<evidence type="ECO:0000256" key="1">
    <source>
        <dbReference type="SAM" id="MobiDB-lite"/>
    </source>
</evidence>
<accession>A0A3S4SE07</accession>
<feature type="region of interest" description="Disordered" evidence="1">
    <location>
        <begin position="115"/>
        <end position="136"/>
    </location>
</feature>
<protein>
    <recommendedName>
        <fullName evidence="2">SnoaL-like domain-containing protein</fullName>
    </recommendedName>
</protein>
<dbReference type="Proteomes" id="UP000279306">
    <property type="component" value="Chromosome"/>
</dbReference>
<organism evidence="3 4">
    <name type="scientific">Mycolicibacterium aurum</name>
    <name type="common">Mycobacterium aurum</name>
    <dbReference type="NCBI Taxonomy" id="1791"/>
    <lineage>
        <taxon>Bacteria</taxon>
        <taxon>Bacillati</taxon>
        <taxon>Actinomycetota</taxon>
        <taxon>Actinomycetes</taxon>
        <taxon>Mycobacteriales</taxon>
        <taxon>Mycobacteriaceae</taxon>
        <taxon>Mycolicibacterium</taxon>
    </lineage>
</organism>
<dbReference type="KEGG" id="mauu:NCTC10437_00176"/>
<dbReference type="STRING" id="1791.GCA_001049355_05013"/>
<evidence type="ECO:0000313" key="3">
    <source>
        <dbReference type="EMBL" id="VEG51070.1"/>
    </source>
</evidence>
<gene>
    <name evidence="3" type="ORF">NCTC10437_00176</name>
</gene>
<name>A0A3S4SE07_MYCAU</name>
<evidence type="ECO:0000259" key="2">
    <source>
        <dbReference type="Pfam" id="PF13474"/>
    </source>
</evidence>
<dbReference type="NCBIfam" id="TIGR02246">
    <property type="entry name" value="SgcJ/EcaC family oxidoreductase"/>
    <property type="match status" value="1"/>
</dbReference>
<dbReference type="InterPro" id="IPR011944">
    <property type="entry name" value="Steroid_delta5-4_isomerase"/>
</dbReference>
<dbReference type="InterPro" id="IPR037401">
    <property type="entry name" value="SnoaL-like"/>
</dbReference>
<dbReference type="SUPFAM" id="SSF54427">
    <property type="entry name" value="NTF2-like"/>
    <property type="match status" value="1"/>
</dbReference>
<dbReference type="Gene3D" id="3.10.450.50">
    <property type="match status" value="1"/>
</dbReference>
<dbReference type="RefSeq" id="WP_048634861.1">
    <property type="nucleotide sequence ID" value="NZ_CVQQ01000024.1"/>
</dbReference>